<keyword evidence="3" id="KW-1185">Reference proteome</keyword>
<accession>A0AB34J546</accession>
<gene>
    <name evidence="2" type="ORF">AB1Y20_005558</name>
</gene>
<name>A0AB34J546_PRYPA</name>
<evidence type="ECO:0000256" key="1">
    <source>
        <dbReference type="SAM" id="MobiDB-lite"/>
    </source>
</evidence>
<evidence type="ECO:0000313" key="3">
    <source>
        <dbReference type="Proteomes" id="UP001515480"/>
    </source>
</evidence>
<sequence>MALELAFRSKVRMGDIGGVRGMLKTGEVDFSAPGNTMRKWTPLHIACWGTMKPQNDKDIVEAILLAAMKVGNEQQLRNAADAMEGLKPVDLAKQRRDALSNPGASGNEADQLDEKRKYDKIIEWLEKGMPAPGV</sequence>
<organism evidence="2 3">
    <name type="scientific">Prymnesium parvum</name>
    <name type="common">Toxic golden alga</name>
    <dbReference type="NCBI Taxonomy" id="97485"/>
    <lineage>
        <taxon>Eukaryota</taxon>
        <taxon>Haptista</taxon>
        <taxon>Haptophyta</taxon>
        <taxon>Prymnesiophyceae</taxon>
        <taxon>Prymnesiales</taxon>
        <taxon>Prymnesiaceae</taxon>
        <taxon>Prymnesium</taxon>
    </lineage>
</organism>
<dbReference type="EMBL" id="JBGBPQ010000013">
    <property type="protein sequence ID" value="KAL1512296.1"/>
    <property type="molecule type" value="Genomic_DNA"/>
</dbReference>
<comment type="caution">
    <text evidence="2">The sequence shown here is derived from an EMBL/GenBank/DDBJ whole genome shotgun (WGS) entry which is preliminary data.</text>
</comment>
<reference evidence="2 3" key="1">
    <citation type="journal article" date="2024" name="Science">
        <title>Giant polyketide synthase enzymes in the biosynthesis of giant marine polyether toxins.</title>
        <authorList>
            <person name="Fallon T.R."/>
            <person name="Shende V.V."/>
            <person name="Wierzbicki I.H."/>
            <person name="Pendleton A.L."/>
            <person name="Watervoot N.F."/>
            <person name="Auber R.P."/>
            <person name="Gonzalez D.J."/>
            <person name="Wisecaver J.H."/>
            <person name="Moore B.S."/>
        </authorList>
    </citation>
    <scope>NUCLEOTIDE SEQUENCE [LARGE SCALE GENOMIC DNA]</scope>
    <source>
        <strain evidence="2 3">12B1</strain>
    </source>
</reference>
<evidence type="ECO:0000313" key="2">
    <source>
        <dbReference type="EMBL" id="KAL1512296.1"/>
    </source>
</evidence>
<dbReference type="Proteomes" id="UP001515480">
    <property type="component" value="Unassembled WGS sequence"/>
</dbReference>
<proteinExistence type="predicted"/>
<feature type="region of interest" description="Disordered" evidence="1">
    <location>
        <begin position="93"/>
        <end position="114"/>
    </location>
</feature>
<protein>
    <submittedName>
        <fullName evidence="2">Uncharacterized protein</fullName>
    </submittedName>
</protein>
<dbReference type="AlphaFoldDB" id="A0AB34J546"/>